<dbReference type="KEGG" id="abat:CFX1CAM_0875"/>
<gene>
    <name evidence="2" type="ORF">CFX1CAM_0875</name>
</gene>
<evidence type="ECO:0000313" key="2">
    <source>
        <dbReference type="EMBL" id="SMX53940.1"/>
    </source>
</evidence>
<dbReference type="Gene3D" id="2.60.120.380">
    <property type="match status" value="3"/>
</dbReference>
<evidence type="ECO:0000313" key="3">
    <source>
        <dbReference type="Proteomes" id="UP000195514"/>
    </source>
</evidence>
<dbReference type="Proteomes" id="UP000195514">
    <property type="component" value="Chromosome I"/>
</dbReference>
<feature type="compositionally biased region" description="Pro residues" evidence="1">
    <location>
        <begin position="471"/>
        <end position="486"/>
    </location>
</feature>
<organism evidence="2 3">
    <name type="scientific">Candidatus Brevifilum fermentans</name>
    <dbReference type="NCBI Taxonomy" id="1986204"/>
    <lineage>
        <taxon>Bacteria</taxon>
        <taxon>Bacillati</taxon>
        <taxon>Chloroflexota</taxon>
        <taxon>Anaerolineae</taxon>
        <taxon>Anaerolineales</taxon>
        <taxon>Anaerolineaceae</taxon>
        <taxon>Candidatus Brevifilum</taxon>
    </lineage>
</organism>
<evidence type="ECO:0000256" key="1">
    <source>
        <dbReference type="SAM" id="MobiDB-lite"/>
    </source>
</evidence>
<keyword evidence="3" id="KW-1185">Reference proteome</keyword>
<dbReference type="SUPFAM" id="SSF89260">
    <property type="entry name" value="Collagen-binding domain"/>
    <property type="match status" value="1"/>
</dbReference>
<feature type="compositionally biased region" description="Low complexity" evidence="1">
    <location>
        <begin position="503"/>
        <end position="530"/>
    </location>
</feature>
<accession>A0A1Y6K7C5</accession>
<sequence length="736" mass="81825">MGYQSGEGYFWEIAEFNDQRADYYRFTAPVTTEGSAVTFQVSNPSPDISICMSLRDQRGSTVFTPPCFEKGADASLVYLLVPGQEYYIKLYGRDLTTSLQPYRLSATYIGDGNGTGLSEVEPNDDKQNANPWDMQEPFTGALLKSSDKDYIQIDIPTPGIYTFSITDVSPNLKVGLSLVGRTGLLHSVQALTKGQGVSLTMDGSAGEQYWLKVHALQWASDGSFYRLALTDFIPDLGEPNDKKAEATYWEIDEGPIQGYFWEKTHWSMYQADYFKFVAPLTEGGNPVTFQVANPGSDISVCMNLLDRTGGHLLSGECSPEGEDAFLTSALTAGMEYYLKLFTADNKASLQPYTLSIAYTPGEADELDETSRLIRLHGFVHRQWGLLPLPITNVSIYAHISGQPAFLLGTTNWLGTYSSKVMLADGQQVTLWVELPGTNFSPEEDTFIVEAGLRHHRSVFSVIGGQLVEQTPTPPPEPTNTPEPPFEMPTDTVTPEPLEEQEPTDTPTATLTSTATITPNPTFTATLTPTPTDTPQPPTSQQTLIIGTVWRLFEASGPVGVGMAEVILSINGVDQPTVLSRIDGLYLMDVEGIQPGDVLRLRAQAPQDDFEPLYYEWQAEEGVNRWEYDFYSYWDEITPPSTHDQNRIWGTVWDQFGDDVSGLYLNLQMGTSNAIQRIGPTDENGYFEAMVTLPDRVMVTVWVDAPGFVPSKLMFFHPYEPEDRELIFWKFRGVNLQ</sequence>
<dbReference type="AlphaFoldDB" id="A0A1Y6K7C5"/>
<dbReference type="RefSeq" id="WP_157891691.1">
    <property type="nucleotide sequence ID" value="NZ_LT859958.1"/>
</dbReference>
<reference evidence="3" key="1">
    <citation type="submission" date="2017-05" db="EMBL/GenBank/DDBJ databases">
        <authorList>
            <person name="Kirkegaard R."/>
            <person name="Mcilroy J S."/>
        </authorList>
    </citation>
    <scope>NUCLEOTIDE SEQUENCE [LARGE SCALE GENOMIC DNA]</scope>
</reference>
<dbReference type="EMBL" id="LT859958">
    <property type="protein sequence ID" value="SMX53940.1"/>
    <property type="molecule type" value="Genomic_DNA"/>
</dbReference>
<dbReference type="OrthoDB" id="135652at2"/>
<feature type="region of interest" description="Disordered" evidence="1">
    <location>
        <begin position="465"/>
        <end position="539"/>
    </location>
</feature>
<proteinExistence type="predicted"/>
<name>A0A1Y6K7C5_9CHLR</name>
<protein>
    <submittedName>
        <fullName evidence="2">Uncharacterized protein</fullName>
    </submittedName>
</protein>